<name>A0A139GX62_9PEZI</name>
<proteinExistence type="predicted"/>
<protein>
    <submittedName>
        <fullName evidence="2">Uncharacterized protein</fullName>
    </submittedName>
</protein>
<gene>
    <name evidence="2" type="ORF">AC578_7627</name>
</gene>
<evidence type="ECO:0000313" key="3">
    <source>
        <dbReference type="Proteomes" id="UP000070133"/>
    </source>
</evidence>
<evidence type="ECO:0000256" key="1">
    <source>
        <dbReference type="SAM" id="Coils"/>
    </source>
</evidence>
<evidence type="ECO:0000313" key="2">
    <source>
        <dbReference type="EMBL" id="KXS94770.1"/>
    </source>
</evidence>
<feature type="coiled-coil region" evidence="1">
    <location>
        <begin position="120"/>
        <end position="196"/>
    </location>
</feature>
<dbReference type="OrthoDB" id="10535870at2759"/>
<accession>A0A139GX62</accession>
<dbReference type="AlphaFoldDB" id="A0A139GX62"/>
<sequence length="200" mass="23613">MERTKQMSIFAKSFLDCTRIATRKVSGSDRSVTSVLSLAVSLSRKQFDVRRWFHVDDFQNFADCTSGLFLYELRMRQAFEDSRVGATQSRYSSERNAIYNCQDSMSNMYQHDAFLPLKQLNEAETKFEEAQLEVAELQAVLKDMEERNQMIVANAETLELEIATTERRQDELMEIDEELVRENYDLRDELEELQRDRERY</sequence>
<keyword evidence="3" id="KW-1185">Reference proteome</keyword>
<keyword evidence="1" id="KW-0175">Coiled coil</keyword>
<dbReference type="EMBL" id="LFZN01000259">
    <property type="protein sequence ID" value="KXS94770.1"/>
    <property type="molecule type" value="Genomic_DNA"/>
</dbReference>
<comment type="caution">
    <text evidence="2">The sequence shown here is derived from an EMBL/GenBank/DDBJ whole genome shotgun (WGS) entry which is preliminary data.</text>
</comment>
<organism evidence="2 3">
    <name type="scientific">Pseudocercospora eumusae</name>
    <dbReference type="NCBI Taxonomy" id="321146"/>
    <lineage>
        <taxon>Eukaryota</taxon>
        <taxon>Fungi</taxon>
        <taxon>Dikarya</taxon>
        <taxon>Ascomycota</taxon>
        <taxon>Pezizomycotina</taxon>
        <taxon>Dothideomycetes</taxon>
        <taxon>Dothideomycetidae</taxon>
        <taxon>Mycosphaerellales</taxon>
        <taxon>Mycosphaerellaceae</taxon>
        <taxon>Pseudocercospora</taxon>
    </lineage>
</organism>
<dbReference type="Proteomes" id="UP000070133">
    <property type="component" value="Unassembled WGS sequence"/>
</dbReference>
<reference evidence="2 3" key="1">
    <citation type="submission" date="2015-07" db="EMBL/GenBank/DDBJ databases">
        <title>Comparative genomics of the Sigatoka disease complex on banana suggests a link between parallel evolutionary changes in Pseudocercospora fijiensis and Pseudocercospora eumusae and increased virulence on the banana host.</title>
        <authorList>
            <person name="Chang T.-C."/>
            <person name="Salvucci A."/>
            <person name="Crous P.W."/>
            <person name="Stergiopoulos I."/>
        </authorList>
    </citation>
    <scope>NUCLEOTIDE SEQUENCE [LARGE SCALE GENOMIC DNA]</scope>
    <source>
        <strain evidence="2 3">CBS 114824</strain>
    </source>
</reference>